<dbReference type="InterPro" id="IPR039422">
    <property type="entry name" value="MarR/SlyA-like"/>
</dbReference>
<evidence type="ECO:0000313" key="1">
    <source>
        <dbReference type="EMBL" id="MCF3939847.1"/>
    </source>
</evidence>
<dbReference type="InterPro" id="IPR036390">
    <property type="entry name" value="WH_DNA-bd_sf"/>
</dbReference>
<protein>
    <submittedName>
        <fullName evidence="1">MarR family winged helix-turn-helix transcriptional regulator</fullName>
    </submittedName>
</protein>
<accession>A0ABS9DMN1</accession>
<sequence>MPDRSTPDRVADSDLELVHAIRELTVALDLEGAAFAAERAMHPTDVRALIALLDREREGGVATPGWLGDRLRLNSASVTALVDRMSARREGVGPLVERHRDPVDRRRVILRVTDDARAMGWEFFGPLIGRVMGVVADLSVEHRQVVRAFLREVTEAVRTEPGDDRHLPSQRSDR</sequence>
<evidence type="ECO:0000313" key="2">
    <source>
        <dbReference type="Proteomes" id="UP001108089"/>
    </source>
</evidence>
<dbReference type="PANTHER" id="PTHR33164">
    <property type="entry name" value="TRANSCRIPTIONAL REGULATOR, MARR FAMILY"/>
    <property type="match status" value="1"/>
</dbReference>
<proteinExistence type="predicted"/>
<dbReference type="RefSeq" id="WP_235724570.1">
    <property type="nucleotide sequence ID" value="NZ_JAKGCU010000015.1"/>
</dbReference>
<dbReference type="SUPFAM" id="SSF46785">
    <property type="entry name" value="Winged helix' DNA-binding domain"/>
    <property type="match status" value="1"/>
</dbReference>
<name>A0ABS9DMN1_9ACTN</name>
<gene>
    <name evidence="1" type="ORF">L1892_15830</name>
</gene>
<dbReference type="PANTHER" id="PTHR33164:SF106">
    <property type="entry name" value="TRANSCRIPTIONAL REGULATORY PROTEIN"/>
    <property type="match status" value="1"/>
</dbReference>
<organism evidence="1 2">
    <name type="scientific">Gordonia tangerina</name>
    <dbReference type="NCBI Taxonomy" id="2911060"/>
    <lineage>
        <taxon>Bacteria</taxon>
        <taxon>Bacillati</taxon>
        <taxon>Actinomycetota</taxon>
        <taxon>Actinomycetes</taxon>
        <taxon>Mycobacteriales</taxon>
        <taxon>Gordoniaceae</taxon>
        <taxon>Gordonia</taxon>
    </lineage>
</organism>
<keyword evidence="2" id="KW-1185">Reference proteome</keyword>
<dbReference type="Gene3D" id="1.10.10.10">
    <property type="entry name" value="Winged helix-like DNA-binding domain superfamily/Winged helix DNA-binding domain"/>
    <property type="match status" value="1"/>
</dbReference>
<dbReference type="InterPro" id="IPR036388">
    <property type="entry name" value="WH-like_DNA-bd_sf"/>
</dbReference>
<comment type="caution">
    <text evidence="1">The sequence shown here is derived from an EMBL/GenBank/DDBJ whole genome shotgun (WGS) entry which is preliminary data.</text>
</comment>
<reference evidence="1" key="1">
    <citation type="submission" date="2022-01" db="EMBL/GenBank/DDBJ databases">
        <title>Gordonia xiamenensis sp. nov., isolated from surface seawater in Xiamen.</title>
        <authorList>
            <person name="He Y.F."/>
        </authorList>
    </citation>
    <scope>NUCLEOTIDE SEQUENCE</scope>
    <source>
        <strain evidence="1">GW1C4-4</strain>
    </source>
</reference>
<dbReference type="Proteomes" id="UP001108089">
    <property type="component" value="Unassembled WGS sequence"/>
</dbReference>
<dbReference type="EMBL" id="JAKGCU010000015">
    <property type="protein sequence ID" value="MCF3939847.1"/>
    <property type="molecule type" value="Genomic_DNA"/>
</dbReference>